<dbReference type="EMBL" id="HE797045">
    <property type="protein sequence ID" value="CCM01676.1"/>
    <property type="molecule type" value="Genomic_DNA"/>
</dbReference>
<sequence length="533" mass="59866">MDSSPSTPKSSEPITIMGEYPFDNRYGDADVILRSSDGIAFFVHKAILRVASTFFAGMFSLPQPVSTSGQIFNLHTIDIDEGKRTIDSLLRLCYPVTDPSLPSVHDIEPVLGAAIKYDMNEATRLVTTSLLALLTQEPLQVYAAACRLNLESTAYRAASTFSGCSGDRSPGSTQKSTSHKKMTSVNTRLSFPVDAYDLEMDTVSAGEYYRLLCYRSGNAQRRLHFWEKTEAFLRKLTPTPAETSPREFDHPFNDSLKGDIIIRSCSNTYFYVYKQLLSLASSVLAELIQDSGVGGQGEEDLPAVLLPESDSTLAVLLQLCYPLVDPVIHTLWDAHNLLEAATKYKIVRAVEVARKRWFKGIYEEPMRVFLRATRLGWEKETTEAAMQIAYSKVKNDITDPGIVFEMDRTPAFALRRLLVFRQKCREAIALTRGSKLPRETLSSLYWDSQASNVLVPNTAASKFLLRVHQYAYEKTQVLRENEKLVLNIDQFLPFSITPPTNNEEASSALHDEIVERDRTFITNIAYALAKIKF</sequence>
<dbReference type="Proteomes" id="UP000006352">
    <property type="component" value="Unassembled WGS sequence"/>
</dbReference>
<evidence type="ECO:0000256" key="1">
    <source>
        <dbReference type="SAM" id="MobiDB-lite"/>
    </source>
</evidence>
<proteinExistence type="predicted"/>
<keyword evidence="4" id="KW-1185">Reference proteome</keyword>
<name>J4I9S6_9APHY</name>
<dbReference type="RefSeq" id="XP_012180959.1">
    <property type="nucleotide sequence ID" value="XM_012325569.1"/>
</dbReference>
<dbReference type="STRING" id="599839.J4I9S6"/>
<dbReference type="OrthoDB" id="3357985at2759"/>
<dbReference type="SUPFAM" id="SSF54695">
    <property type="entry name" value="POZ domain"/>
    <property type="match status" value="2"/>
</dbReference>
<evidence type="ECO:0000313" key="4">
    <source>
        <dbReference type="Proteomes" id="UP000006352"/>
    </source>
</evidence>
<accession>J4I9S6</accession>
<dbReference type="InterPro" id="IPR000210">
    <property type="entry name" value="BTB/POZ_dom"/>
</dbReference>
<dbReference type="Pfam" id="PF00651">
    <property type="entry name" value="BTB"/>
    <property type="match status" value="1"/>
</dbReference>
<gene>
    <name evidence="3" type="ORF">FIBRA_03740</name>
</gene>
<dbReference type="CDD" id="cd18186">
    <property type="entry name" value="BTB_POZ_ZBTB_KLHL-like"/>
    <property type="match status" value="1"/>
</dbReference>
<dbReference type="InParanoid" id="J4I9S6"/>
<dbReference type="Gene3D" id="3.30.710.10">
    <property type="entry name" value="Potassium Channel Kv1.1, Chain A"/>
    <property type="match status" value="2"/>
</dbReference>
<evidence type="ECO:0000259" key="2">
    <source>
        <dbReference type="PROSITE" id="PS50097"/>
    </source>
</evidence>
<dbReference type="SMART" id="SM00225">
    <property type="entry name" value="BTB"/>
    <property type="match status" value="2"/>
</dbReference>
<protein>
    <recommendedName>
        <fullName evidence="2">BTB domain-containing protein</fullName>
    </recommendedName>
</protein>
<evidence type="ECO:0000313" key="3">
    <source>
        <dbReference type="EMBL" id="CCM01676.1"/>
    </source>
</evidence>
<dbReference type="HOGENOM" id="CLU_034203_2_0_1"/>
<feature type="domain" description="BTB" evidence="2">
    <location>
        <begin position="29"/>
        <end position="94"/>
    </location>
</feature>
<reference evidence="3 4" key="1">
    <citation type="journal article" date="2012" name="Appl. Environ. Microbiol.">
        <title>Short-read sequencing for genomic analysis of the brown rot fungus Fibroporia radiculosa.</title>
        <authorList>
            <person name="Tang J.D."/>
            <person name="Perkins A.D."/>
            <person name="Sonstegard T.S."/>
            <person name="Schroeder S.G."/>
            <person name="Burgess S.C."/>
            <person name="Diehl S.V."/>
        </authorList>
    </citation>
    <scope>NUCLEOTIDE SEQUENCE [LARGE SCALE GENOMIC DNA]</scope>
    <source>
        <strain evidence="3 4">TFFH 294</strain>
    </source>
</reference>
<organism evidence="3 4">
    <name type="scientific">Fibroporia radiculosa</name>
    <dbReference type="NCBI Taxonomy" id="599839"/>
    <lineage>
        <taxon>Eukaryota</taxon>
        <taxon>Fungi</taxon>
        <taxon>Dikarya</taxon>
        <taxon>Basidiomycota</taxon>
        <taxon>Agaricomycotina</taxon>
        <taxon>Agaricomycetes</taxon>
        <taxon>Polyporales</taxon>
        <taxon>Fibroporiaceae</taxon>
        <taxon>Fibroporia</taxon>
    </lineage>
</organism>
<dbReference type="InterPro" id="IPR011333">
    <property type="entry name" value="SKP1/BTB/POZ_sf"/>
</dbReference>
<feature type="region of interest" description="Disordered" evidence="1">
    <location>
        <begin position="161"/>
        <end position="181"/>
    </location>
</feature>
<dbReference type="PROSITE" id="PS50097">
    <property type="entry name" value="BTB"/>
    <property type="match status" value="1"/>
</dbReference>
<dbReference type="AlphaFoldDB" id="J4I9S6"/>
<dbReference type="GeneID" id="24096587"/>